<evidence type="ECO:0000259" key="4">
    <source>
        <dbReference type="Pfam" id="PF13600"/>
    </source>
</evidence>
<evidence type="ECO:0000313" key="5">
    <source>
        <dbReference type="EMBL" id="OLN81081.1"/>
    </source>
</evidence>
<dbReference type="Proteomes" id="UP000186583">
    <property type="component" value="Unassembled WGS sequence"/>
</dbReference>
<comment type="caution">
    <text evidence="5">The sequence shown here is derived from an EMBL/GenBank/DDBJ whole genome shotgun (WGS) entry which is preliminary data.</text>
</comment>
<dbReference type="STRING" id="708187.A0A1Q8R9U2"/>
<gene>
    <name evidence="5" type="ORF">CCHL11_09398</name>
</gene>
<name>A0A1Q8R9U2_9PEZI</name>
<sequence>METVQKKEFHIRDVATRSVVLFPTKAQIVRELTGLPLSPGTNEITIVGLTPTVDESTIKVEGSGSAVITDIDIQLLPNRDIFEELYPDSDEDLYGYPLDDDSDDDEQPVESPTLRDLRSRLRELRDEESYAKEIVESAASRLRILDGYGKSLETRENVDISQSIDKYRIEREAIFRDHAAGTARVQDNASLIAAALKEEGRLVLLEEKERLRSLRERENAKKEKRKARMIAERRKQELREEKLRVRQERERFWPKVCYSVRVTLEANTFTPMSSRRTSVSSDTARAVSTTLEQADGEDPLSCDLALSYVTSSASWAPSYDLQLSTTNNSAMVCYDARITNETSETWSNCKVTLSTSQATFAGLQHSIPILKPWVIKLAPRGASLNETAMLSSREERQQRAAWLRLQQAKNTNPMPRSDLFGVKQPRIALFDDFKEEEDEEEDSDESESVAGLFDGKKKKRAKLFTGGARFFREADSDSEGPEDKTLDFEDSAVEETGFTTTYDLPGSKTLPPRPTASKQRVARLNLSTVIFSHTVVAKYKPAAYLKAKIRNTSRITLLEGDAGLTLDGTFMGRTVLPRCSAGDNVTLSLGIDPAIKVNYPRVDVRRGTTGLFSKENCSVYTRSVTIANTRAVAVKAVSLLVIDQVPVSEDERLKVDVLDPKGLSLDGAGIPAGRPVREGKEDANWGRANATLKKGGQVDWQVTLNAGKAVKLGLEYIIAIPVGDSAVEC</sequence>
<dbReference type="InterPro" id="IPR025554">
    <property type="entry name" value="DUF4140"/>
</dbReference>
<proteinExistence type="predicted"/>
<organism evidence="5 6">
    <name type="scientific">Colletotrichum chlorophyti</name>
    <dbReference type="NCBI Taxonomy" id="708187"/>
    <lineage>
        <taxon>Eukaryota</taxon>
        <taxon>Fungi</taxon>
        <taxon>Dikarya</taxon>
        <taxon>Ascomycota</taxon>
        <taxon>Pezizomycotina</taxon>
        <taxon>Sordariomycetes</taxon>
        <taxon>Hypocreomycetidae</taxon>
        <taxon>Glomerellales</taxon>
        <taxon>Glomerellaceae</taxon>
        <taxon>Colletotrichum</taxon>
    </lineage>
</organism>
<evidence type="ECO:0000313" key="6">
    <source>
        <dbReference type="Proteomes" id="UP000186583"/>
    </source>
</evidence>
<dbReference type="OrthoDB" id="10068793at2759"/>
<accession>A0A1Q8R9U2</accession>
<feature type="compositionally biased region" description="Acidic residues" evidence="2">
    <location>
        <begin position="93"/>
        <end position="108"/>
    </location>
</feature>
<feature type="region of interest" description="Disordered" evidence="2">
    <location>
        <begin position="93"/>
        <end position="113"/>
    </location>
</feature>
<protein>
    <submittedName>
        <fullName evidence="5">Protein F37C4.5</fullName>
    </submittedName>
</protein>
<dbReference type="Pfam" id="PF13600">
    <property type="entry name" value="DUF4140"/>
    <property type="match status" value="1"/>
</dbReference>
<feature type="domain" description="DUF4140" evidence="4">
    <location>
        <begin position="19"/>
        <end position="145"/>
    </location>
</feature>
<dbReference type="Pfam" id="PF13598">
    <property type="entry name" value="DUF4139"/>
    <property type="match status" value="1"/>
</dbReference>
<reference evidence="5 6" key="1">
    <citation type="submission" date="2016-11" db="EMBL/GenBank/DDBJ databases">
        <title>Draft Genome Assembly of Colletotrichum chlorophyti a pathogen of herbaceous plants.</title>
        <authorList>
            <person name="Gan P."/>
            <person name="Narusaka M."/>
            <person name="Tsushima A."/>
            <person name="Narusaka Y."/>
            <person name="Takano Y."/>
            <person name="Shirasu K."/>
        </authorList>
    </citation>
    <scope>NUCLEOTIDE SEQUENCE [LARGE SCALE GENOMIC DNA]</scope>
    <source>
        <strain evidence="5 6">NTL11</strain>
    </source>
</reference>
<dbReference type="InterPro" id="IPR011935">
    <property type="entry name" value="CHP02231"/>
</dbReference>
<dbReference type="AlphaFoldDB" id="A0A1Q8R9U2"/>
<dbReference type="PANTHER" id="PTHR31005">
    <property type="entry name" value="DUF4139 DOMAIN-CONTAINING PROTEIN"/>
    <property type="match status" value="1"/>
</dbReference>
<dbReference type="EMBL" id="MPGH01000265">
    <property type="protein sequence ID" value="OLN81081.1"/>
    <property type="molecule type" value="Genomic_DNA"/>
</dbReference>
<keyword evidence="6" id="KW-1185">Reference proteome</keyword>
<evidence type="ECO:0000256" key="1">
    <source>
        <dbReference type="SAM" id="Coils"/>
    </source>
</evidence>
<feature type="domain" description="DUF4139" evidence="3">
    <location>
        <begin position="304"/>
        <end position="721"/>
    </location>
</feature>
<feature type="coiled-coil region" evidence="1">
    <location>
        <begin position="204"/>
        <end position="251"/>
    </location>
</feature>
<dbReference type="PANTHER" id="PTHR31005:SF8">
    <property type="entry name" value="DUF4139 DOMAIN-CONTAINING PROTEIN"/>
    <property type="match status" value="1"/>
</dbReference>
<dbReference type="InterPro" id="IPR037291">
    <property type="entry name" value="DUF4139"/>
</dbReference>
<keyword evidence="1" id="KW-0175">Coiled coil</keyword>
<evidence type="ECO:0000259" key="3">
    <source>
        <dbReference type="Pfam" id="PF13598"/>
    </source>
</evidence>
<evidence type="ECO:0000256" key="2">
    <source>
        <dbReference type="SAM" id="MobiDB-lite"/>
    </source>
</evidence>